<proteinExistence type="predicted"/>
<evidence type="ECO:0000256" key="1">
    <source>
        <dbReference type="SAM" id="MobiDB-lite"/>
    </source>
</evidence>
<gene>
    <name evidence="4" type="ORF">SAMN05216266_14116</name>
</gene>
<accession>A0A1I1CNH1</accession>
<dbReference type="EMBL" id="FOKG01000041">
    <property type="protein sequence ID" value="SFB64211.1"/>
    <property type="molecule type" value="Genomic_DNA"/>
</dbReference>
<protein>
    <submittedName>
        <fullName evidence="4">LPXTG-motif cell wall anchor domain-containing protein</fullName>
    </submittedName>
</protein>
<keyword evidence="5" id="KW-1185">Reference proteome</keyword>
<feature type="chain" id="PRO_5017285412" evidence="3">
    <location>
        <begin position="33"/>
        <end position="250"/>
    </location>
</feature>
<name>A0A1I1CNH1_9PSEU</name>
<dbReference type="STRING" id="490629.SAMN05216266_14116"/>
<organism evidence="4 5">
    <name type="scientific">Amycolatopsis marina</name>
    <dbReference type="NCBI Taxonomy" id="490629"/>
    <lineage>
        <taxon>Bacteria</taxon>
        <taxon>Bacillati</taxon>
        <taxon>Actinomycetota</taxon>
        <taxon>Actinomycetes</taxon>
        <taxon>Pseudonocardiales</taxon>
        <taxon>Pseudonocardiaceae</taxon>
        <taxon>Amycolatopsis</taxon>
    </lineage>
</organism>
<keyword evidence="2" id="KW-0812">Transmembrane</keyword>
<feature type="compositionally biased region" description="Low complexity" evidence="1">
    <location>
        <begin position="149"/>
        <end position="206"/>
    </location>
</feature>
<dbReference type="AlphaFoldDB" id="A0A1I1CNH1"/>
<dbReference type="RefSeq" id="WP_091679866.1">
    <property type="nucleotide sequence ID" value="NZ_FOKG01000041.1"/>
</dbReference>
<evidence type="ECO:0000256" key="2">
    <source>
        <dbReference type="SAM" id="Phobius"/>
    </source>
</evidence>
<dbReference type="Proteomes" id="UP000243799">
    <property type="component" value="Unassembled WGS sequence"/>
</dbReference>
<evidence type="ECO:0000313" key="5">
    <source>
        <dbReference type="Proteomes" id="UP000243799"/>
    </source>
</evidence>
<evidence type="ECO:0000256" key="3">
    <source>
        <dbReference type="SAM" id="SignalP"/>
    </source>
</evidence>
<dbReference type="NCBIfam" id="TIGR01167">
    <property type="entry name" value="LPXTG_anchor"/>
    <property type="match status" value="1"/>
</dbReference>
<feature type="region of interest" description="Disordered" evidence="1">
    <location>
        <begin position="149"/>
        <end position="211"/>
    </location>
</feature>
<feature type="transmembrane region" description="Helical" evidence="2">
    <location>
        <begin position="225"/>
        <end position="244"/>
    </location>
</feature>
<reference evidence="5" key="1">
    <citation type="submission" date="2016-10" db="EMBL/GenBank/DDBJ databases">
        <authorList>
            <person name="Varghese N."/>
            <person name="Submissions S."/>
        </authorList>
    </citation>
    <scope>NUCLEOTIDE SEQUENCE [LARGE SCALE GENOMIC DNA]</scope>
    <source>
        <strain evidence="5">CGMCC 4.3568</strain>
    </source>
</reference>
<keyword evidence="2" id="KW-0472">Membrane</keyword>
<dbReference type="OrthoDB" id="3700838at2"/>
<evidence type="ECO:0000313" key="4">
    <source>
        <dbReference type="EMBL" id="SFB64211.1"/>
    </source>
</evidence>
<feature type="signal peptide" evidence="3">
    <location>
        <begin position="1"/>
        <end position="32"/>
    </location>
</feature>
<keyword evidence="3" id="KW-0732">Signal</keyword>
<sequence>MPVVRKSSVRAALAVVPMALAVVLGTAGMAHATYDEDPRATVHEGNVDAGQKDACKTAGLEGTPLKAGVLDFTEGTPNVDQYLTITGLGDGVTVSGIVVKGGPGYNVYVPGEKGLSDVPPWTELRSPLNKGGKIPAISHWFACGTVTVPTTSTTTSTTDSSTTTPPESSSTEPPESTSSTSGESSTPASTSTSGVATTTSTPAAVPVENASDNDDLASTGFGSGWLLWVGGLLVLGGAAVLVLLRIRRNA</sequence>
<keyword evidence="2" id="KW-1133">Transmembrane helix</keyword>